<keyword evidence="3" id="KW-1185">Reference proteome</keyword>
<proteinExistence type="predicted"/>
<gene>
    <name evidence="2" type="ORF">U6N30_16270</name>
</gene>
<dbReference type="Pfam" id="PF05222">
    <property type="entry name" value="AlaDh_PNT_N"/>
    <property type="match status" value="1"/>
</dbReference>
<reference evidence="2 3" key="1">
    <citation type="submission" date="2023-12" db="EMBL/GenBank/DDBJ databases">
        <title>Blastococcus brunescens sp. nov., an actonobacterium isolated from sandstone collected in sahara desert.</title>
        <authorList>
            <person name="Gtari M."/>
            <person name="Ghodhbane F."/>
        </authorList>
    </citation>
    <scope>NUCLEOTIDE SEQUENCE [LARGE SCALE GENOMIC DNA]</scope>
    <source>
        <strain evidence="2 3">BMG 8361</strain>
    </source>
</reference>
<sequence length="92" mass="9575">MRIGVPRETRARETRVAATPATVAKLRALGYDVVVEADAGAAASFPDEAYADSGATVGTADDAWQADVVLRVNAPAAEEIPACGTVRRWSAC</sequence>
<organism evidence="2 3">
    <name type="scientific">Blastococcus brunescens</name>
    <dbReference type="NCBI Taxonomy" id="1564165"/>
    <lineage>
        <taxon>Bacteria</taxon>
        <taxon>Bacillati</taxon>
        <taxon>Actinomycetota</taxon>
        <taxon>Actinomycetes</taxon>
        <taxon>Geodermatophilales</taxon>
        <taxon>Geodermatophilaceae</taxon>
        <taxon>Blastococcus</taxon>
    </lineage>
</organism>
<dbReference type="PANTHER" id="PTHR42795:SF1">
    <property type="entry name" value="ALANINE DEHYDROGENASE"/>
    <property type="match status" value="1"/>
</dbReference>
<dbReference type="PANTHER" id="PTHR42795">
    <property type="entry name" value="ALANINE DEHYDROGENASE"/>
    <property type="match status" value="1"/>
</dbReference>
<evidence type="ECO:0000259" key="1">
    <source>
        <dbReference type="SMART" id="SM01003"/>
    </source>
</evidence>
<dbReference type="Gene3D" id="3.40.50.720">
    <property type="entry name" value="NAD(P)-binding Rossmann-like Domain"/>
    <property type="match status" value="1"/>
</dbReference>
<evidence type="ECO:0000313" key="2">
    <source>
        <dbReference type="EMBL" id="WRL66788.1"/>
    </source>
</evidence>
<dbReference type="Proteomes" id="UP001324287">
    <property type="component" value="Chromosome"/>
</dbReference>
<dbReference type="InterPro" id="IPR007886">
    <property type="entry name" value="AlaDH/PNT_N"/>
</dbReference>
<protein>
    <recommendedName>
        <fullName evidence="1">Alanine dehydrogenase/pyridine nucleotide transhydrogenase N-terminal domain-containing protein</fullName>
    </recommendedName>
</protein>
<dbReference type="SUPFAM" id="SSF52283">
    <property type="entry name" value="Formate/glycerate dehydrogenase catalytic domain-like"/>
    <property type="match status" value="1"/>
</dbReference>
<feature type="domain" description="Alanine dehydrogenase/pyridine nucleotide transhydrogenase N-terminal" evidence="1">
    <location>
        <begin position="4"/>
        <end position="87"/>
    </location>
</feature>
<evidence type="ECO:0000313" key="3">
    <source>
        <dbReference type="Proteomes" id="UP001324287"/>
    </source>
</evidence>
<name>A0ABZ1B9U6_9ACTN</name>
<dbReference type="EMBL" id="CP141261">
    <property type="protein sequence ID" value="WRL66788.1"/>
    <property type="molecule type" value="Genomic_DNA"/>
</dbReference>
<dbReference type="SMART" id="SM01003">
    <property type="entry name" value="AlaDh_PNT_N"/>
    <property type="match status" value="1"/>
</dbReference>
<accession>A0ABZ1B9U6</accession>
<dbReference type="RefSeq" id="WP_324278100.1">
    <property type="nucleotide sequence ID" value="NZ_CP141261.1"/>
</dbReference>